<name>A0A4Z2EIQ3_9TELE</name>
<dbReference type="GO" id="GO:0016020">
    <property type="term" value="C:membrane"/>
    <property type="evidence" value="ECO:0007669"/>
    <property type="project" value="UniProtKB-SubCell"/>
</dbReference>
<dbReference type="InterPro" id="IPR011527">
    <property type="entry name" value="ABC1_TM_dom"/>
</dbReference>
<evidence type="ECO:0000256" key="2">
    <source>
        <dbReference type="ARBA" id="ARBA00022692"/>
    </source>
</evidence>
<dbReference type="Pfam" id="PF00664">
    <property type="entry name" value="ABC_membrane"/>
    <property type="match status" value="1"/>
</dbReference>
<evidence type="ECO:0000256" key="4">
    <source>
        <dbReference type="ARBA" id="ARBA00023136"/>
    </source>
</evidence>
<comment type="subcellular location">
    <subcellularLocation>
        <location evidence="1">Membrane</location>
        <topology evidence="1">Multi-pass membrane protein</topology>
    </subcellularLocation>
</comment>
<dbReference type="AlphaFoldDB" id="A0A4Z2EIQ3"/>
<dbReference type="EMBL" id="SRLO01006583">
    <property type="protein sequence ID" value="TNN28689.1"/>
    <property type="molecule type" value="Genomic_DNA"/>
</dbReference>
<reference evidence="6 7" key="1">
    <citation type="submission" date="2019-03" db="EMBL/GenBank/DDBJ databases">
        <title>First draft genome of Liparis tanakae, snailfish: a comprehensive survey of snailfish specific genes.</title>
        <authorList>
            <person name="Kim W."/>
            <person name="Song I."/>
            <person name="Jeong J.-H."/>
            <person name="Kim D."/>
            <person name="Kim S."/>
            <person name="Ryu S."/>
            <person name="Song J.Y."/>
            <person name="Lee S.K."/>
        </authorList>
    </citation>
    <scope>NUCLEOTIDE SEQUENCE [LARGE SCALE GENOMIC DNA]</scope>
    <source>
        <tissue evidence="6">Muscle</tissue>
    </source>
</reference>
<organism evidence="6 7">
    <name type="scientific">Liparis tanakae</name>
    <name type="common">Tanaka's snailfish</name>
    <dbReference type="NCBI Taxonomy" id="230148"/>
    <lineage>
        <taxon>Eukaryota</taxon>
        <taxon>Metazoa</taxon>
        <taxon>Chordata</taxon>
        <taxon>Craniata</taxon>
        <taxon>Vertebrata</taxon>
        <taxon>Euteleostomi</taxon>
        <taxon>Actinopterygii</taxon>
        <taxon>Neopterygii</taxon>
        <taxon>Teleostei</taxon>
        <taxon>Neoteleostei</taxon>
        <taxon>Acanthomorphata</taxon>
        <taxon>Eupercaria</taxon>
        <taxon>Perciformes</taxon>
        <taxon>Cottioidei</taxon>
        <taxon>Cottales</taxon>
        <taxon>Liparidae</taxon>
        <taxon>Liparis</taxon>
    </lineage>
</organism>
<dbReference type="OrthoDB" id="6500128at2759"/>
<dbReference type="InterPro" id="IPR027417">
    <property type="entry name" value="P-loop_NTPase"/>
</dbReference>
<evidence type="ECO:0000313" key="7">
    <source>
        <dbReference type="Proteomes" id="UP000314294"/>
    </source>
</evidence>
<dbReference type="InterPro" id="IPR039421">
    <property type="entry name" value="Type_1_exporter"/>
</dbReference>
<dbReference type="InterPro" id="IPR036640">
    <property type="entry name" value="ABC1_TM_sf"/>
</dbReference>
<dbReference type="PROSITE" id="PS50929">
    <property type="entry name" value="ABC_TM1F"/>
    <property type="match status" value="1"/>
</dbReference>
<keyword evidence="3" id="KW-1133">Transmembrane helix</keyword>
<dbReference type="SUPFAM" id="SSF52540">
    <property type="entry name" value="P-loop containing nucleoside triphosphate hydrolases"/>
    <property type="match status" value="1"/>
</dbReference>
<dbReference type="Gene3D" id="1.20.1560.10">
    <property type="entry name" value="ABC transporter type 1, transmembrane domain"/>
    <property type="match status" value="1"/>
</dbReference>
<evidence type="ECO:0000256" key="1">
    <source>
        <dbReference type="ARBA" id="ARBA00004141"/>
    </source>
</evidence>
<dbReference type="SUPFAM" id="SSF90123">
    <property type="entry name" value="ABC transporter transmembrane region"/>
    <property type="match status" value="1"/>
</dbReference>
<sequence>MAALSRLNKRLKRLLFHTLLQQELHFFEENNPGGLSSRLHSDVDRMGRSVALSANMVARSAARGALMLAVMWSVSWELTALCCLEMPVMAAMQNKYIALDKLVTLGIKVLMLVQARALVSSGRLGVGGLVSFLLYQKSMSTNLRLQTAEQADHIVFLEKGVVVEEGTHQQLMARRGRYHRFKEELFSQPVAVRP</sequence>
<dbReference type="Gene3D" id="3.40.50.300">
    <property type="entry name" value="P-loop containing nucleotide triphosphate hydrolases"/>
    <property type="match status" value="1"/>
</dbReference>
<evidence type="ECO:0000259" key="5">
    <source>
        <dbReference type="PROSITE" id="PS50929"/>
    </source>
</evidence>
<dbReference type="GO" id="GO:0005524">
    <property type="term" value="F:ATP binding"/>
    <property type="evidence" value="ECO:0007669"/>
    <property type="project" value="InterPro"/>
</dbReference>
<dbReference type="PANTHER" id="PTHR43394:SF14">
    <property type="entry name" value="TRANSPORTER 2, ATP BINDING CASSETTE SUBFAMILY B"/>
    <property type="match status" value="1"/>
</dbReference>
<evidence type="ECO:0000313" key="6">
    <source>
        <dbReference type="EMBL" id="TNN28689.1"/>
    </source>
</evidence>
<keyword evidence="7" id="KW-1185">Reference proteome</keyword>
<dbReference type="GO" id="GO:0015421">
    <property type="term" value="F:ABC-type oligopeptide transporter activity"/>
    <property type="evidence" value="ECO:0007669"/>
    <property type="project" value="TreeGrafter"/>
</dbReference>
<evidence type="ECO:0000256" key="3">
    <source>
        <dbReference type="ARBA" id="ARBA00022989"/>
    </source>
</evidence>
<comment type="caution">
    <text evidence="6">The sequence shown here is derived from an EMBL/GenBank/DDBJ whole genome shotgun (WGS) entry which is preliminary data.</text>
</comment>
<keyword evidence="4" id="KW-0472">Membrane</keyword>
<keyword evidence="2" id="KW-0812">Transmembrane</keyword>
<dbReference type="Proteomes" id="UP000314294">
    <property type="component" value="Unassembled WGS sequence"/>
</dbReference>
<protein>
    <submittedName>
        <fullName evidence="6">Antigen peptide transporter 2</fullName>
    </submittedName>
</protein>
<proteinExistence type="predicted"/>
<gene>
    <name evidence="6" type="primary">TAP2</name>
    <name evidence="6" type="ORF">EYF80_061162</name>
</gene>
<feature type="domain" description="ABC transmembrane type-1" evidence="5">
    <location>
        <begin position="1"/>
        <end position="96"/>
    </location>
</feature>
<accession>A0A4Z2EIQ3</accession>
<dbReference type="PANTHER" id="PTHR43394">
    <property type="entry name" value="ATP-DEPENDENT PERMEASE MDL1, MITOCHONDRIAL"/>
    <property type="match status" value="1"/>
</dbReference>